<dbReference type="InterPro" id="IPR018062">
    <property type="entry name" value="HTH_AraC-typ_CS"/>
</dbReference>
<keyword evidence="2" id="KW-0238">DNA-binding</keyword>
<dbReference type="PROSITE" id="PS01124">
    <property type="entry name" value="HTH_ARAC_FAMILY_2"/>
    <property type="match status" value="1"/>
</dbReference>
<dbReference type="InterPro" id="IPR009057">
    <property type="entry name" value="Homeodomain-like_sf"/>
</dbReference>
<comment type="caution">
    <text evidence="5">The sequence shown here is derived from an EMBL/GenBank/DDBJ whole genome shotgun (WGS) entry which is preliminary data.</text>
</comment>
<evidence type="ECO:0000256" key="2">
    <source>
        <dbReference type="ARBA" id="ARBA00023125"/>
    </source>
</evidence>
<protein>
    <submittedName>
        <fullName evidence="5">AraC family transcriptional regulator</fullName>
    </submittedName>
</protein>
<proteinExistence type="predicted"/>
<evidence type="ECO:0000313" key="5">
    <source>
        <dbReference type="EMBL" id="RJG25927.1"/>
    </source>
</evidence>
<reference evidence="5 6" key="1">
    <citation type="submission" date="2018-09" db="EMBL/GenBank/DDBJ databases">
        <title>Paenibacillus SK2017-BO5.</title>
        <authorList>
            <person name="Piskunova J.V."/>
            <person name="Dubiley S.A."/>
            <person name="Severinov K.V."/>
        </authorList>
    </citation>
    <scope>NUCLEOTIDE SEQUENCE [LARGE SCALE GENOMIC DNA]</scope>
    <source>
        <strain evidence="5 6">BO5</strain>
    </source>
</reference>
<gene>
    <name evidence="5" type="ORF">DQX05_03235</name>
</gene>
<dbReference type="SUPFAM" id="SSF46689">
    <property type="entry name" value="Homeodomain-like"/>
    <property type="match status" value="2"/>
</dbReference>
<sequence length="249" mass="29273">MNWMDFLFYSKRKTNYYIPLHEHDCYELVYYFGGSGKSRIGSKMFSFSDDRFAVISPGTIHDERHDVEGDVLFIGFHSDSDGLRNINAVLEDNEGLIRQLILRMNEEFAAKRPSYSEMLNFMTGELVIQIERMTALKKSAESSLNQLQYVRNYLDEHYRQKISIESLAKMSGYSYDRFRHLFKETYGIAPLQYIFKKRLDYAKLMLYETNEQISKIALMSGFSSEAQFCSMFKRETGKTAKAFRQRSKH</sequence>
<organism evidence="5 6">
    <name type="scientific">Paenibacillus thiaminolyticus</name>
    <name type="common">Bacillus thiaminolyticus</name>
    <dbReference type="NCBI Taxonomy" id="49283"/>
    <lineage>
        <taxon>Bacteria</taxon>
        <taxon>Bacillati</taxon>
        <taxon>Bacillota</taxon>
        <taxon>Bacilli</taxon>
        <taxon>Bacillales</taxon>
        <taxon>Paenibacillaceae</taxon>
        <taxon>Paenibacillus</taxon>
    </lineage>
</organism>
<keyword evidence="1" id="KW-0805">Transcription regulation</keyword>
<dbReference type="EMBL" id="QYZD01000002">
    <property type="protein sequence ID" value="RJG25927.1"/>
    <property type="molecule type" value="Genomic_DNA"/>
</dbReference>
<evidence type="ECO:0000256" key="1">
    <source>
        <dbReference type="ARBA" id="ARBA00023015"/>
    </source>
</evidence>
<name>A0A3A3GM27_PANTH</name>
<dbReference type="Gene3D" id="2.60.120.10">
    <property type="entry name" value="Jelly Rolls"/>
    <property type="match status" value="1"/>
</dbReference>
<dbReference type="InterPro" id="IPR037923">
    <property type="entry name" value="HTH-like"/>
</dbReference>
<dbReference type="GO" id="GO:0003700">
    <property type="term" value="F:DNA-binding transcription factor activity"/>
    <property type="evidence" value="ECO:0007669"/>
    <property type="project" value="InterPro"/>
</dbReference>
<keyword evidence="3" id="KW-0804">Transcription</keyword>
<dbReference type="Pfam" id="PF02311">
    <property type="entry name" value="AraC_binding"/>
    <property type="match status" value="1"/>
</dbReference>
<dbReference type="PANTHER" id="PTHR43280:SF2">
    <property type="entry name" value="HTH-TYPE TRANSCRIPTIONAL REGULATOR EXSA"/>
    <property type="match status" value="1"/>
</dbReference>
<dbReference type="RefSeq" id="WP_119790841.1">
    <property type="nucleotide sequence ID" value="NZ_CP160395.1"/>
</dbReference>
<evidence type="ECO:0000259" key="4">
    <source>
        <dbReference type="PROSITE" id="PS01124"/>
    </source>
</evidence>
<dbReference type="OrthoDB" id="2631408at2"/>
<dbReference type="Proteomes" id="UP000266177">
    <property type="component" value="Unassembled WGS sequence"/>
</dbReference>
<feature type="domain" description="HTH araC/xylS-type" evidence="4">
    <location>
        <begin position="148"/>
        <end position="246"/>
    </location>
</feature>
<evidence type="ECO:0000256" key="3">
    <source>
        <dbReference type="ARBA" id="ARBA00023163"/>
    </source>
</evidence>
<dbReference type="InterPro" id="IPR014710">
    <property type="entry name" value="RmlC-like_jellyroll"/>
</dbReference>
<dbReference type="SMART" id="SM00342">
    <property type="entry name" value="HTH_ARAC"/>
    <property type="match status" value="1"/>
</dbReference>
<dbReference type="InterPro" id="IPR018060">
    <property type="entry name" value="HTH_AraC"/>
</dbReference>
<dbReference type="GO" id="GO:0043565">
    <property type="term" value="F:sequence-specific DNA binding"/>
    <property type="evidence" value="ECO:0007669"/>
    <property type="project" value="InterPro"/>
</dbReference>
<dbReference type="AlphaFoldDB" id="A0A3A3GM27"/>
<dbReference type="PANTHER" id="PTHR43280">
    <property type="entry name" value="ARAC-FAMILY TRANSCRIPTIONAL REGULATOR"/>
    <property type="match status" value="1"/>
</dbReference>
<dbReference type="Gene3D" id="1.10.10.60">
    <property type="entry name" value="Homeodomain-like"/>
    <property type="match status" value="2"/>
</dbReference>
<dbReference type="SUPFAM" id="SSF51215">
    <property type="entry name" value="Regulatory protein AraC"/>
    <property type="match status" value="1"/>
</dbReference>
<evidence type="ECO:0000313" key="6">
    <source>
        <dbReference type="Proteomes" id="UP000266177"/>
    </source>
</evidence>
<dbReference type="InterPro" id="IPR003313">
    <property type="entry name" value="AraC-bd"/>
</dbReference>
<accession>A0A3A3GM27</accession>
<dbReference type="Pfam" id="PF12833">
    <property type="entry name" value="HTH_18"/>
    <property type="match status" value="1"/>
</dbReference>
<dbReference type="PROSITE" id="PS00041">
    <property type="entry name" value="HTH_ARAC_FAMILY_1"/>
    <property type="match status" value="1"/>
</dbReference>